<evidence type="ECO:0000313" key="1">
    <source>
        <dbReference type="EMBL" id="UWP96329.1"/>
    </source>
</evidence>
<organism evidence="1 2">
    <name type="scientific">Aliiroseovarius crassostreae</name>
    <dbReference type="NCBI Taxonomy" id="154981"/>
    <lineage>
        <taxon>Bacteria</taxon>
        <taxon>Pseudomonadati</taxon>
        <taxon>Pseudomonadota</taxon>
        <taxon>Alphaproteobacteria</taxon>
        <taxon>Rhodobacterales</taxon>
        <taxon>Paracoccaceae</taxon>
        <taxon>Aliiroseovarius</taxon>
    </lineage>
</organism>
<dbReference type="EMBL" id="CP080776">
    <property type="protein sequence ID" value="UWP96329.1"/>
    <property type="molecule type" value="Genomic_DNA"/>
</dbReference>
<sequence>MLFSKQNDVEMLVNRGYDTCQAGCPYGNFSDNKWTCLIPLAIRLL</sequence>
<protein>
    <submittedName>
        <fullName evidence="1">Uncharacterized protein</fullName>
    </submittedName>
</protein>
<dbReference type="Proteomes" id="UP001057991">
    <property type="component" value="Chromosome"/>
</dbReference>
<dbReference type="RefSeq" id="WP_259806520.1">
    <property type="nucleotide sequence ID" value="NZ_CP080776.1"/>
</dbReference>
<evidence type="ECO:0000313" key="2">
    <source>
        <dbReference type="Proteomes" id="UP001057991"/>
    </source>
</evidence>
<reference evidence="1" key="1">
    <citation type="submission" date="2021-08" db="EMBL/GenBank/DDBJ databases">
        <authorList>
            <person name="Nwanade C."/>
            <person name="Wang M."/>
            <person name="Masoudi A."/>
            <person name="Yu Z."/>
            <person name="Liu J."/>
        </authorList>
    </citation>
    <scope>NUCLEOTIDE SEQUENCE</scope>
    <source>
        <strain evidence="1">S056</strain>
    </source>
</reference>
<proteinExistence type="predicted"/>
<gene>
    <name evidence="1" type="ORF">K3X48_04905</name>
</gene>
<name>A0A9Q9HDS5_9RHOB</name>
<dbReference type="AlphaFoldDB" id="A0A9Q9HDS5"/>
<accession>A0A9Q9HDS5</accession>